<dbReference type="InterPro" id="IPR043129">
    <property type="entry name" value="ATPase_NBD"/>
</dbReference>
<dbReference type="Proteomes" id="UP000294737">
    <property type="component" value="Unassembled WGS sequence"/>
</dbReference>
<protein>
    <submittedName>
        <fullName evidence="1">MSHA biogenesis protein MshI</fullName>
    </submittedName>
</protein>
<dbReference type="Gene3D" id="3.30.1490.300">
    <property type="match status" value="1"/>
</dbReference>
<evidence type="ECO:0000313" key="2">
    <source>
        <dbReference type="Proteomes" id="UP000294737"/>
    </source>
</evidence>
<evidence type="ECO:0000313" key="1">
    <source>
        <dbReference type="EMBL" id="TDN94849.1"/>
    </source>
</evidence>
<keyword evidence="2" id="KW-1185">Reference proteome</keyword>
<organism evidence="1 2">
    <name type="scientific">Herminiimonas fonticola</name>
    <dbReference type="NCBI Taxonomy" id="303380"/>
    <lineage>
        <taxon>Bacteria</taxon>
        <taxon>Pseudomonadati</taxon>
        <taxon>Pseudomonadota</taxon>
        <taxon>Betaproteobacteria</taxon>
        <taxon>Burkholderiales</taxon>
        <taxon>Oxalobacteraceae</taxon>
        <taxon>Herminiimonas</taxon>
    </lineage>
</organism>
<gene>
    <name evidence="1" type="ORF">EV677_1410</name>
</gene>
<accession>A0A4R6GIK2</accession>
<dbReference type="Gene3D" id="3.30.420.40">
    <property type="match status" value="2"/>
</dbReference>
<dbReference type="RefSeq" id="WP_162845869.1">
    <property type="nucleotide sequence ID" value="NZ_PTLZ01000001.1"/>
</dbReference>
<comment type="caution">
    <text evidence="1">The sequence shown here is derived from an EMBL/GenBank/DDBJ whole genome shotgun (WGS) entry which is preliminary data.</text>
</comment>
<dbReference type="EMBL" id="SNWF01000004">
    <property type="protein sequence ID" value="TDN94849.1"/>
    <property type="molecule type" value="Genomic_DNA"/>
</dbReference>
<proteinExistence type="predicted"/>
<dbReference type="SUPFAM" id="SSF53067">
    <property type="entry name" value="Actin-like ATPase domain"/>
    <property type="match status" value="1"/>
</dbReference>
<sequence>MSLFSKKNKIADWMVVSIQPNSVSVASVKRSPSARPVVELATSFALQGAEVPAVLEKLAKELHAERYHCINLMAANEYQLLSVEAPNVPADELKTAIRWRLKDMLDFHIDDATVDVLDVPLDKHAGNRNHAMYAVAARNQLIEQRQTIFIDAKISLRVIDIPEMAQRNLAALLEQPERGVALLSFNAEGGLLTMTYAGELYLSRRIDVTLEQLMQTDEEQRQVFHERVTLELQRSLDHFERQYHYISLSKLLLAPLSGKAEKLASHLAENLYISVEILDLATILDFTKTPELKSLEMQQRYFMVLGAALRQETVAL</sequence>
<name>A0A4R6GIK2_9BURK</name>
<reference evidence="1 2" key="1">
    <citation type="submission" date="2019-03" db="EMBL/GenBank/DDBJ databases">
        <title>Genomic Encyclopedia of Type Strains, Phase IV (KMG-IV): sequencing the most valuable type-strain genomes for metagenomic binning, comparative biology and taxonomic classification.</title>
        <authorList>
            <person name="Goeker M."/>
        </authorList>
    </citation>
    <scope>NUCLEOTIDE SEQUENCE [LARGE SCALE GENOMIC DNA]</scope>
    <source>
        <strain evidence="1 2">DSM 18555</strain>
    </source>
</reference>
<dbReference type="AlphaFoldDB" id="A0A4R6GIK2"/>